<sequence length="67" mass="8003">MYFRFLFLALLLNLVLWFITLTFIPRISSVSGIIHIFNFKLLILHLLALLHDSYMGILRKLMLWPLK</sequence>
<reference evidence="1" key="1">
    <citation type="submission" date="2015-12" db="EMBL/GenBank/DDBJ databases">
        <title>Gene expression during late stages of embryo sac development: a critical building block for successful pollen-pistil interactions.</title>
        <authorList>
            <person name="Liu Y."/>
            <person name="Joly V."/>
            <person name="Sabar M."/>
            <person name="Matton D.P."/>
        </authorList>
    </citation>
    <scope>NUCLEOTIDE SEQUENCE</scope>
</reference>
<protein>
    <submittedName>
        <fullName evidence="1">Putative ovule protein</fullName>
    </submittedName>
</protein>
<dbReference type="AlphaFoldDB" id="A0A0V0GT43"/>
<organism evidence="1">
    <name type="scientific">Solanum chacoense</name>
    <name type="common">Chaco potato</name>
    <dbReference type="NCBI Taxonomy" id="4108"/>
    <lineage>
        <taxon>Eukaryota</taxon>
        <taxon>Viridiplantae</taxon>
        <taxon>Streptophyta</taxon>
        <taxon>Embryophyta</taxon>
        <taxon>Tracheophyta</taxon>
        <taxon>Spermatophyta</taxon>
        <taxon>Magnoliopsida</taxon>
        <taxon>eudicotyledons</taxon>
        <taxon>Gunneridae</taxon>
        <taxon>Pentapetalae</taxon>
        <taxon>asterids</taxon>
        <taxon>lamiids</taxon>
        <taxon>Solanales</taxon>
        <taxon>Solanaceae</taxon>
        <taxon>Solanoideae</taxon>
        <taxon>Solaneae</taxon>
        <taxon>Solanum</taxon>
    </lineage>
</organism>
<evidence type="ECO:0000313" key="1">
    <source>
        <dbReference type="EMBL" id="JAP11394.1"/>
    </source>
</evidence>
<proteinExistence type="predicted"/>
<accession>A0A0V0GT43</accession>
<dbReference type="EMBL" id="GEDG01031401">
    <property type="protein sequence ID" value="JAP11394.1"/>
    <property type="molecule type" value="Transcribed_RNA"/>
</dbReference>
<name>A0A0V0GT43_SOLCH</name>